<feature type="domain" description="Oxidoreductase molybdopterin-binding" evidence="2">
    <location>
        <begin position="71"/>
        <end position="146"/>
    </location>
</feature>
<dbReference type="InterPro" id="IPR000572">
    <property type="entry name" value="OxRdtase_Mopterin-bd_dom"/>
</dbReference>
<dbReference type="AlphaFoldDB" id="A0A1B2EFT7"/>
<organism evidence="3">
    <name type="scientific">Microvirga ossetica</name>
    <dbReference type="NCBI Taxonomy" id="1882682"/>
    <lineage>
        <taxon>Bacteria</taxon>
        <taxon>Pseudomonadati</taxon>
        <taxon>Pseudomonadota</taxon>
        <taxon>Alphaproteobacteria</taxon>
        <taxon>Hyphomicrobiales</taxon>
        <taxon>Methylobacteriaceae</taxon>
        <taxon>Microvirga</taxon>
    </lineage>
</organism>
<dbReference type="Gene3D" id="3.90.420.10">
    <property type="entry name" value="Oxidoreductase, molybdopterin-binding domain"/>
    <property type="match status" value="1"/>
</dbReference>
<evidence type="ECO:0000313" key="3">
    <source>
        <dbReference type="EMBL" id="ANY78797.1"/>
    </source>
</evidence>
<proteinExistence type="predicted"/>
<accession>A0A1B2EFT7</accession>
<dbReference type="RefSeq" id="WP_099509800.1">
    <property type="nucleotide sequence ID" value="NZ_CP016616.1"/>
</dbReference>
<evidence type="ECO:0000256" key="1">
    <source>
        <dbReference type="SAM" id="SignalP"/>
    </source>
</evidence>
<dbReference type="Pfam" id="PF00174">
    <property type="entry name" value="Oxidored_molyb"/>
    <property type="match status" value="1"/>
</dbReference>
<dbReference type="InterPro" id="IPR036374">
    <property type="entry name" value="OxRdtase_Mopterin-bd_sf"/>
</dbReference>
<reference evidence="3" key="1">
    <citation type="submission" date="2016-07" db="EMBL/GenBank/DDBJ databases">
        <title>Microvirga ossetica sp. nov. a new species of rhizobia isolated from root nodules of the legume species Vicia alpestris Steven originated from North Ossetia region in the Caucasus.</title>
        <authorList>
            <person name="Safronova V.I."/>
            <person name="Kuznetsova I.G."/>
            <person name="Sazanova A.L."/>
            <person name="Belimov A."/>
            <person name="Andronov E."/>
            <person name="Osledkin Y.S."/>
            <person name="Onishchuk O.P."/>
            <person name="Kurchak O.N."/>
            <person name="Shaposhnikov A.I."/>
            <person name="Willems A."/>
            <person name="Tikhonovich I.A."/>
        </authorList>
    </citation>
    <scope>NUCLEOTIDE SEQUENCE [LARGE SCALE GENOMIC DNA]</scope>
    <source>
        <strain evidence="3">V5/3M</strain>
    </source>
</reference>
<evidence type="ECO:0000259" key="2">
    <source>
        <dbReference type="Pfam" id="PF00174"/>
    </source>
</evidence>
<dbReference type="KEGG" id="moc:BB934_11645"/>
<name>A0A1B2EFT7_9HYPH</name>
<feature type="chain" id="PRO_5008536052" evidence="1">
    <location>
        <begin position="27"/>
        <end position="172"/>
    </location>
</feature>
<protein>
    <submittedName>
        <fullName evidence="3">Oxidoreductase</fullName>
    </submittedName>
</protein>
<sequence>MLGAKVKTGLMGALVAFVGIVGAAYAATLAAPTERPVLTITGKIGVTNKDNTAQFDRPMLESLGMVAVETTTPWHEGKVKFEGVPVDKLMKQVGATGDRVVVTALNDYTTEIPMEDFAKYKVILAIKRNGEYMPVRDKGPLFIIYPYDSDPELKSQTYYARSAWQVAKIDVR</sequence>
<dbReference type="SUPFAM" id="SSF56524">
    <property type="entry name" value="Oxidoreductase molybdopterin-binding domain"/>
    <property type="match status" value="1"/>
</dbReference>
<dbReference type="OrthoDB" id="9798763at2"/>
<keyword evidence="1" id="KW-0732">Signal</keyword>
<dbReference type="EMBL" id="CP016616">
    <property type="protein sequence ID" value="ANY78797.1"/>
    <property type="molecule type" value="Genomic_DNA"/>
</dbReference>
<gene>
    <name evidence="3" type="ORF">BB934_11645</name>
</gene>
<feature type="signal peptide" evidence="1">
    <location>
        <begin position="1"/>
        <end position="26"/>
    </location>
</feature>